<feature type="region of interest" description="Disordered" evidence="1">
    <location>
        <begin position="86"/>
        <end position="138"/>
    </location>
</feature>
<dbReference type="InParanoid" id="H0EIE9"/>
<reference evidence="2 3" key="1">
    <citation type="journal article" date="2012" name="Eukaryot. Cell">
        <title>Genome sequence of the fungus Glarea lozoyensis: the first genome sequence of a species from the Helotiaceae family.</title>
        <authorList>
            <person name="Youssar L."/>
            <person name="Gruening B.A."/>
            <person name="Erxleben A."/>
            <person name="Guenther S."/>
            <person name="Huettel W."/>
        </authorList>
    </citation>
    <scope>NUCLEOTIDE SEQUENCE [LARGE SCALE GENOMIC DNA]</scope>
    <source>
        <strain evidence="3">ATCC 74030 / MF5533</strain>
    </source>
</reference>
<dbReference type="HOGENOM" id="CLU_1489172_0_0_1"/>
<evidence type="ECO:0000313" key="3">
    <source>
        <dbReference type="Proteomes" id="UP000005446"/>
    </source>
</evidence>
<dbReference type="AlphaFoldDB" id="H0EIE9"/>
<feature type="region of interest" description="Disordered" evidence="1">
    <location>
        <begin position="57"/>
        <end position="76"/>
    </location>
</feature>
<proteinExistence type="predicted"/>
<accession>H0EIE9</accession>
<evidence type="ECO:0000313" key="2">
    <source>
        <dbReference type="EMBL" id="EHL01670.1"/>
    </source>
</evidence>
<feature type="compositionally biased region" description="Acidic residues" evidence="1">
    <location>
        <begin position="10"/>
        <end position="26"/>
    </location>
</feature>
<name>H0EIE9_GLAL7</name>
<feature type="region of interest" description="Disordered" evidence="1">
    <location>
        <begin position="1"/>
        <end position="43"/>
    </location>
</feature>
<dbReference type="EMBL" id="AGUE01000047">
    <property type="protein sequence ID" value="EHL01670.1"/>
    <property type="molecule type" value="Genomic_DNA"/>
</dbReference>
<gene>
    <name evidence="2" type="ORF">M7I_2304</name>
</gene>
<sequence length="181" mass="19775">MLESWKESEANGDDDDAEEENEEDAAETSYEPEAVADAVKEKERQALELRKRAEEVVKKNHETAVANARASEQRFLDEGTSPWVKFRFASPKPNKSSGIEDICLPKDGPTTSHAPSSSSEPEAVPEAARSSTVTSSSTIIEIKFEDSSEFASEIATEAERLVPAGCKSPTGTYVLIHRDNT</sequence>
<feature type="compositionally biased region" description="Low complexity" evidence="1">
    <location>
        <begin position="112"/>
        <end position="138"/>
    </location>
</feature>
<protein>
    <submittedName>
        <fullName evidence="2">Uncharacterized protein</fullName>
    </submittedName>
</protein>
<keyword evidence="3" id="KW-1185">Reference proteome</keyword>
<comment type="caution">
    <text evidence="2">The sequence shown here is derived from an EMBL/GenBank/DDBJ whole genome shotgun (WGS) entry which is preliminary data.</text>
</comment>
<dbReference type="Proteomes" id="UP000005446">
    <property type="component" value="Unassembled WGS sequence"/>
</dbReference>
<dbReference type="OrthoDB" id="266334at2759"/>
<organism evidence="2 3">
    <name type="scientific">Glarea lozoyensis (strain ATCC 74030 / MF5533)</name>
    <dbReference type="NCBI Taxonomy" id="1104152"/>
    <lineage>
        <taxon>Eukaryota</taxon>
        <taxon>Fungi</taxon>
        <taxon>Dikarya</taxon>
        <taxon>Ascomycota</taxon>
        <taxon>Pezizomycotina</taxon>
        <taxon>Leotiomycetes</taxon>
        <taxon>Helotiales</taxon>
        <taxon>Helotiaceae</taxon>
        <taxon>Glarea</taxon>
    </lineage>
</organism>
<evidence type="ECO:0000256" key="1">
    <source>
        <dbReference type="SAM" id="MobiDB-lite"/>
    </source>
</evidence>